<protein>
    <submittedName>
        <fullName evidence="2">Uncharacterized protein</fullName>
    </submittedName>
</protein>
<dbReference type="AlphaFoldDB" id="A0AAV0Z713"/>
<proteinExistence type="predicted"/>
<evidence type="ECO:0000313" key="2">
    <source>
        <dbReference type="EMBL" id="CAI8594370.1"/>
    </source>
</evidence>
<gene>
    <name evidence="2" type="ORF">VFH_I138040</name>
</gene>
<keyword evidence="1" id="KW-0472">Membrane</keyword>
<accession>A0AAV0Z713</accession>
<keyword evidence="3" id="KW-1185">Reference proteome</keyword>
<dbReference type="Proteomes" id="UP001157006">
    <property type="component" value="Chromosome 1S"/>
</dbReference>
<feature type="transmembrane region" description="Helical" evidence="1">
    <location>
        <begin position="72"/>
        <end position="91"/>
    </location>
</feature>
<keyword evidence="1" id="KW-0812">Transmembrane</keyword>
<evidence type="ECO:0000256" key="1">
    <source>
        <dbReference type="SAM" id="Phobius"/>
    </source>
</evidence>
<dbReference type="EMBL" id="OX451735">
    <property type="protein sequence ID" value="CAI8594370.1"/>
    <property type="molecule type" value="Genomic_DNA"/>
</dbReference>
<keyword evidence="1" id="KW-1133">Transmembrane helix</keyword>
<reference evidence="2 3" key="1">
    <citation type="submission" date="2023-01" db="EMBL/GenBank/DDBJ databases">
        <authorList>
            <person name="Kreplak J."/>
        </authorList>
    </citation>
    <scope>NUCLEOTIDE SEQUENCE [LARGE SCALE GENOMIC DNA]</scope>
</reference>
<name>A0AAV0Z713_VICFA</name>
<sequence>MGWAKPKPGSSINLWTSVQFGIGASYCDDYSELWFSTVVRYGEIGKFVEFERLEIREVTDGRGCGLFWMPVFVYYLLCAILMYFWTIYAVVDNMVQLVYSNWFWAAEIRAMQ</sequence>
<organism evidence="2 3">
    <name type="scientific">Vicia faba</name>
    <name type="common">Broad bean</name>
    <name type="synonym">Faba vulgaris</name>
    <dbReference type="NCBI Taxonomy" id="3906"/>
    <lineage>
        <taxon>Eukaryota</taxon>
        <taxon>Viridiplantae</taxon>
        <taxon>Streptophyta</taxon>
        <taxon>Embryophyta</taxon>
        <taxon>Tracheophyta</taxon>
        <taxon>Spermatophyta</taxon>
        <taxon>Magnoliopsida</taxon>
        <taxon>eudicotyledons</taxon>
        <taxon>Gunneridae</taxon>
        <taxon>Pentapetalae</taxon>
        <taxon>rosids</taxon>
        <taxon>fabids</taxon>
        <taxon>Fabales</taxon>
        <taxon>Fabaceae</taxon>
        <taxon>Papilionoideae</taxon>
        <taxon>50 kb inversion clade</taxon>
        <taxon>NPAAA clade</taxon>
        <taxon>Hologalegina</taxon>
        <taxon>IRL clade</taxon>
        <taxon>Fabeae</taxon>
        <taxon>Vicia</taxon>
    </lineage>
</organism>
<evidence type="ECO:0000313" key="3">
    <source>
        <dbReference type="Proteomes" id="UP001157006"/>
    </source>
</evidence>